<reference evidence="4" key="1">
    <citation type="submission" date="2023-03" db="EMBL/GenBank/DDBJ databases">
        <title>Chromosome-scale reference genome and RAD-based genetic map of yellow starthistle (Centaurea solstitialis) reveal putative structural variation and QTLs associated with invader traits.</title>
        <authorList>
            <person name="Reatini B."/>
            <person name="Cang F.A."/>
            <person name="Jiang Q."/>
            <person name="Mckibben M.T.W."/>
            <person name="Barker M.S."/>
            <person name="Rieseberg L.H."/>
            <person name="Dlugosch K.M."/>
        </authorList>
    </citation>
    <scope>NUCLEOTIDE SEQUENCE</scope>
    <source>
        <strain evidence="4">CAN-66</strain>
        <tissue evidence="4">Leaf</tissue>
    </source>
</reference>
<feature type="region of interest" description="Disordered" evidence="2">
    <location>
        <begin position="1066"/>
        <end position="1126"/>
    </location>
</feature>
<dbReference type="PROSITE" id="PS50994">
    <property type="entry name" value="INTEGRASE"/>
    <property type="match status" value="1"/>
</dbReference>
<dbReference type="Pfam" id="PF25597">
    <property type="entry name" value="SH3_retrovirus"/>
    <property type="match status" value="1"/>
</dbReference>
<protein>
    <recommendedName>
        <fullName evidence="3">Integrase catalytic domain-containing protein</fullName>
    </recommendedName>
</protein>
<evidence type="ECO:0000256" key="2">
    <source>
        <dbReference type="SAM" id="MobiDB-lite"/>
    </source>
</evidence>
<evidence type="ECO:0000313" key="4">
    <source>
        <dbReference type="EMBL" id="KAJ9567487.1"/>
    </source>
</evidence>
<feature type="region of interest" description="Disordered" evidence="2">
    <location>
        <begin position="758"/>
        <end position="788"/>
    </location>
</feature>
<dbReference type="GO" id="GO:0015074">
    <property type="term" value="P:DNA integration"/>
    <property type="evidence" value="ECO:0007669"/>
    <property type="project" value="InterPro"/>
</dbReference>
<name>A0AA38WNT0_9ASTR</name>
<accession>A0AA38WNT0</accession>
<dbReference type="InterPro" id="IPR012337">
    <property type="entry name" value="RNaseH-like_sf"/>
</dbReference>
<evidence type="ECO:0000313" key="5">
    <source>
        <dbReference type="Proteomes" id="UP001172457"/>
    </source>
</evidence>
<dbReference type="InterPro" id="IPR025724">
    <property type="entry name" value="GAG-pre-integrase_dom"/>
</dbReference>
<feature type="domain" description="Integrase catalytic" evidence="3">
    <location>
        <begin position="1638"/>
        <end position="1810"/>
    </location>
</feature>
<feature type="region of interest" description="Disordered" evidence="2">
    <location>
        <begin position="1160"/>
        <end position="1235"/>
    </location>
</feature>
<feature type="coiled-coil region" evidence="1">
    <location>
        <begin position="899"/>
        <end position="958"/>
    </location>
</feature>
<keyword evidence="5" id="KW-1185">Reference proteome</keyword>
<feature type="region of interest" description="Disordered" evidence="2">
    <location>
        <begin position="1440"/>
        <end position="1464"/>
    </location>
</feature>
<dbReference type="Pfam" id="PF13976">
    <property type="entry name" value="gag_pre-integrs"/>
    <property type="match status" value="1"/>
</dbReference>
<dbReference type="CDD" id="cd09272">
    <property type="entry name" value="RNase_HI_RT_Ty1"/>
    <property type="match status" value="1"/>
</dbReference>
<evidence type="ECO:0000256" key="1">
    <source>
        <dbReference type="SAM" id="Coils"/>
    </source>
</evidence>
<dbReference type="Proteomes" id="UP001172457">
    <property type="component" value="Chromosome 1"/>
</dbReference>
<dbReference type="InterPro" id="IPR036397">
    <property type="entry name" value="RNaseH_sf"/>
</dbReference>
<feature type="compositionally biased region" description="Polar residues" evidence="2">
    <location>
        <begin position="1087"/>
        <end position="1103"/>
    </location>
</feature>
<feature type="compositionally biased region" description="Polar residues" evidence="2">
    <location>
        <begin position="1067"/>
        <end position="1079"/>
    </location>
</feature>
<dbReference type="SUPFAM" id="SSF53098">
    <property type="entry name" value="Ribonuclease H-like"/>
    <property type="match status" value="1"/>
</dbReference>
<dbReference type="InterPro" id="IPR057670">
    <property type="entry name" value="SH3_retrovirus"/>
</dbReference>
<dbReference type="InterPro" id="IPR001584">
    <property type="entry name" value="Integrase_cat-core"/>
</dbReference>
<sequence length="2342" mass="263180">MFDTRGKYRGTRVRVRKVPIRCGSRSSIIYRCIVVAQPPGFVDLKFPDHVYKLNKTLYGLKQAPRAWYDTLSTFLLSKGFVRGKIDSTLFLKKYPKHILLVQIYVDDIIFGSTNPKLCKKFELLLKSEYKMSMMGELTFFLGLQIKQSEKGIFINQGKYVLDMLKKFDLTSCTPMKTPMAPPLSLDKDSKGKPVDVTLYRGMIGSLLYLTASRPDIMYSTCLCARYQAEPKESHLTAVKRIFRYLKGTPNLGLWYSKDSGFDLTAYSDSDFAGCKIDRKSTTGGCHLLGGKLVSWTSKKQNSVSTSTAEAEYVAAGICCAQVLWLRNQLQDYDIQLSKIPIYCDNTSTIAIANNPVLHSKTKHIEVRYHFIKDHVMNGDIELHFVPTEYQLADLFTKPLDVTRFNMLISELGIMAATTSTSLDAQLSSEATTLLTATGSLPIVIPQHDITFKANNLVGLFELPEGKEYLQPVKDFMLSSPLKTAFTLNPKPNKPLLLQLWSTAMVAQEKKSKGKLHEVIKFQIKENIISFGIGTLRNVLQISKKKRYPPPASSEEVISLLDDIGYRWPEKEGVLLTKTSATVHKTGLNASFYYLWNTFGLCLMGKTGSTEQFPTVIQNMVYSALKNRKFDYVRHIWDDMVKKIKNPRRIANVPYTRFFSAVLELHMKSAYPTEGTFNNYAIGPKILDQVPPHPDDVPLSAVLVLPEPEQDPEGQLVSPPSQGMFSLFSSKPSSSLSMHAMSVANPLLTSPAATTSSVLLKRPHPSGSTPPPLPKRAKSKAQKKKKQGAAGKKYYLTLPAIFNRPSPLSKTSLPADTPAPQPHEPEVVLLEHSENMDGNRSDVVQASGNTIKQNITISFSMKAIESSSAHLATTVTGSLGAASQGHPPLHQDDPFDEFIFTDSERQLSAAELRRQSAERQLQEARAALQLQEDAHKARLQALELELASAKAATTAAEAAAAAATATAATTAATAPPTGVILNIPCLDNLYDKVSQVATSSNSPQASIEDMKATALPALYTAVNNSSNSLTSFQDAVNINEAGGTNDNDDEDDDDDDEDDFIVEKVAASTPTPGPAQSQGENPGAPDTPINNLQIVVYQPPNQSAPEPTPEPEPTTEPTLEPETQDVNFGSVTGDIICLMENSPSEETRDELSRMTFRITPLNQETIPLNPTRFNSEASSSRTPEIQAPPETVILSSDDEFISDDYSTPASSPRSPPSNSPPSEGENYPDTSTAVNRDGRLDAVIERLESTRVKIPLRTSWDSEFAYLSQEEYNNAIKAQEEHNNKEREAFLSAQAAKKLAFDFVDEDEEISADPILAQKAALKVFNKRTEEETEEADKELDWCRDRLHLRKHGARIVGIHLRRNRGKKPVPGKTWLTVKRSGVKDVEHTLDKLDRYNLSEWNEIRSLLPKANKNYRAEVEEVIDRLIARIRRTTEIPDVLLQPPTALPKPPVRRSAGTSTWRPTPCMPRTAYKPLDLSMLDLSFPSGVSLSEGQVIREPVHGICVGDNLNILRFQRFSELHEAPTEHLVSVLFIAKKEKKNQDNKEVVRAVRAILDRRIATGETPLTVQVKTEEFILNHQDQDQEMNESVLQSTDPDHRSEDLLKTLRSYSKNHQRSIYETVEFIDYNGNLILNVGLSNEIDKSKLWHSRLGHINKKRIAQLQKDGVLESFDLKSDDVCESCLLGKMTKSPFTDTFEVFKRYQNEVENQLGRKIKVIRSDRGGEHLRIEFFDHLRSCGIVSQLTPPRTPQLNGVAGRRNRTLLDMVRSMMSRATLPISFWGYALETAAHILNLVPTKKVSKRPFEMWKGKRPSLNHIKIWGCEVFIRRETQDKLEARSEKCLFIGYLQEAFGYLFYKPKDNIVFVARRGKFLEREMISKEDSRSKIDLEEIQESTDEEHIVNIDTQQEVGTPVEPNDISLPLRRTSRVSKPSQDPQFYYGFHIEEDKISDNTLIDLNEPASYKEAIASPEAAKWKEAMNSEIQSMCDNLVWTLVDIIPGQRTVGCKWIFKKKTDMDGKVHTYKARLVAKGYTQTQGIDYDETFSPVAKIKSIRIMLAIAAFHDYEIWQMDVKTAFLNGKLTEDVYMAQPEGFENAKHPKRVCKLEKAIYGLKQASRSWNLCFHEKVKEFGFSRSEDESCVYIKVSGSVVVFLVLYVDDILLIGNDVPTLQSVKEWLGKCFAMKDLGDASYILGIRIYRDRSKRLLGLSQDTYLDKILKRFKMENSKKGNLPLHHGIKINKDLCPKSDVELEKMSRVPYASAIGSIMYAMTCIRPDVSFALSMVSRHQQNPGEGHWTVKNILKYLRNTKDRFLVYGGEKELKVTGYCDTSWQNPDMMNMLGSLD</sequence>
<keyword evidence="1" id="KW-0175">Coiled coil</keyword>
<dbReference type="InterPro" id="IPR043502">
    <property type="entry name" value="DNA/RNA_pol_sf"/>
</dbReference>
<organism evidence="4 5">
    <name type="scientific">Centaurea solstitialis</name>
    <name type="common">yellow star-thistle</name>
    <dbReference type="NCBI Taxonomy" id="347529"/>
    <lineage>
        <taxon>Eukaryota</taxon>
        <taxon>Viridiplantae</taxon>
        <taxon>Streptophyta</taxon>
        <taxon>Embryophyta</taxon>
        <taxon>Tracheophyta</taxon>
        <taxon>Spermatophyta</taxon>
        <taxon>Magnoliopsida</taxon>
        <taxon>eudicotyledons</taxon>
        <taxon>Gunneridae</taxon>
        <taxon>Pentapetalae</taxon>
        <taxon>asterids</taxon>
        <taxon>campanulids</taxon>
        <taxon>Asterales</taxon>
        <taxon>Asteraceae</taxon>
        <taxon>Carduoideae</taxon>
        <taxon>Cardueae</taxon>
        <taxon>Centaureinae</taxon>
        <taxon>Centaurea</taxon>
    </lineage>
</organism>
<dbReference type="GO" id="GO:0003676">
    <property type="term" value="F:nucleic acid binding"/>
    <property type="evidence" value="ECO:0007669"/>
    <property type="project" value="InterPro"/>
</dbReference>
<dbReference type="EMBL" id="JARYMX010000001">
    <property type="protein sequence ID" value="KAJ9567487.1"/>
    <property type="molecule type" value="Genomic_DNA"/>
</dbReference>
<evidence type="ECO:0000259" key="3">
    <source>
        <dbReference type="PROSITE" id="PS50994"/>
    </source>
</evidence>
<feature type="compositionally biased region" description="Polar residues" evidence="2">
    <location>
        <begin position="1160"/>
        <end position="1182"/>
    </location>
</feature>
<dbReference type="Gene3D" id="3.30.420.10">
    <property type="entry name" value="Ribonuclease H-like superfamily/Ribonuclease H"/>
    <property type="match status" value="1"/>
</dbReference>
<dbReference type="InterPro" id="IPR013103">
    <property type="entry name" value="RVT_2"/>
</dbReference>
<dbReference type="SUPFAM" id="SSF56672">
    <property type="entry name" value="DNA/RNA polymerases"/>
    <property type="match status" value="2"/>
</dbReference>
<proteinExistence type="predicted"/>
<dbReference type="Pfam" id="PF07727">
    <property type="entry name" value="RVT_2"/>
    <property type="match status" value="2"/>
</dbReference>
<comment type="caution">
    <text evidence="4">The sequence shown here is derived from an EMBL/GenBank/DDBJ whole genome shotgun (WGS) entry which is preliminary data.</text>
</comment>
<gene>
    <name evidence="4" type="ORF">OSB04_003453</name>
</gene>
<dbReference type="PANTHER" id="PTHR11439:SF495">
    <property type="entry name" value="REVERSE TRANSCRIPTASE, RNA-DEPENDENT DNA POLYMERASE-RELATED"/>
    <property type="match status" value="1"/>
</dbReference>
<feature type="compositionally biased region" description="Basic residues" evidence="2">
    <location>
        <begin position="774"/>
        <end position="786"/>
    </location>
</feature>
<dbReference type="PANTHER" id="PTHR11439">
    <property type="entry name" value="GAG-POL-RELATED RETROTRANSPOSON"/>
    <property type="match status" value="1"/>
</dbReference>